<feature type="transmembrane region" description="Helical" evidence="8">
    <location>
        <begin position="364"/>
        <end position="389"/>
    </location>
</feature>
<dbReference type="PANTHER" id="PTHR22926:SF3">
    <property type="entry name" value="UNDECAPRENYL-PHOSPHATE ALPHA-N-ACETYLGLUCOSAMINYL 1-PHOSPHATE TRANSFERASE"/>
    <property type="match status" value="1"/>
</dbReference>
<evidence type="ECO:0000256" key="8">
    <source>
        <dbReference type="SAM" id="Phobius"/>
    </source>
</evidence>
<keyword evidence="7" id="KW-0460">Magnesium</keyword>
<evidence type="ECO:0000256" key="4">
    <source>
        <dbReference type="ARBA" id="ARBA00022692"/>
    </source>
</evidence>
<feature type="transmembrane region" description="Helical" evidence="8">
    <location>
        <begin position="425"/>
        <end position="445"/>
    </location>
</feature>
<dbReference type="InterPro" id="IPR000715">
    <property type="entry name" value="Glycosyl_transferase_4"/>
</dbReference>
<dbReference type="InterPro" id="IPR018480">
    <property type="entry name" value="PNAcMuramoyl-5peptid_Trfase_CS"/>
</dbReference>
<feature type="transmembrane region" description="Helical" evidence="8">
    <location>
        <begin position="312"/>
        <end position="331"/>
    </location>
</feature>
<feature type="transmembrane region" description="Helical" evidence="8">
    <location>
        <begin position="211"/>
        <end position="229"/>
    </location>
</feature>
<feature type="transmembrane region" description="Helical" evidence="8">
    <location>
        <begin position="288"/>
        <end position="306"/>
    </location>
</feature>
<keyword evidence="3 9" id="KW-0808">Transferase</keyword>
<comment type="caution">
    <text evidence="9">The sequence shown here is derived from an EMBL/GenBank/DDBJ whole genome shotgun (WGS) entry which is preliminary data.</text>
</comment>
<feature type="transmembrane region" description="Helical" evidence="8">
    <location>
        <begin position="6"/>
        <end position="29"/>
    </location>
</feature>
<reference evidence="9 10" key="1">
    <citation type="submission" date="2019-03" db="EMBL/GenBank/DDBJ databases">
        <title>Genomic Encyclopedia of Type Strains, Phase IV (KMG-IV): sequencing the most valuable type-strain genomes for metagenomic binning, comparative biology and taxonomic classification.</title>
        <authorList>
            <person name="Goeker M."/>
        </authorList>
    </citation>
    <scope>NUCLEOTIDE SEQUENCE [LARGE SCALE GENOMIC DNA]</scope>
    <source>
        <strain evidence="9 10">DSM 24984</strain>
    </source>
</reference>
<feature type="transmembrane region" description="Helical" evidence="8">
    <location>
        <begin position="50"/>
        <end position="66"/>
    </location>
</feature>
<feature type="transmembrane region" description="Helical" evidence="8">
    <location>
        <begin position="235"/>
        <end position="256"/>
    </location>
</feature>
<accession>A0A4R1KC21</accession>
<sequence>MAGMDDLSILLLSFLISTLTVPVFTIIAVRCGIIDEPGGRKIHSDRIPRLGGLGIILGVFVSVWLFCEMDPLYTYYALANFFIIFIGIYDDSRNVRPVVKLVFQGLAATVVIFLMDTRFEYSLPWLSWMNNGIVMVISTYIWIALVTNAVNLIDGVDGLAGGVAFMAFGSLMVASHLSMDMNHAVCLAFLGGILGFLRYNLPKATVFMGDTGSLFLGFNIAVISLSSSFKTNTIMAVVMPALFVSIPLFDTFLAILRRTFRLQNPMTADREHLHHKLLDLKLTASQTLMIFYTMSIVLSAAALIFFRDPKLYVVLISIFLLYFFLLSIKVLKIASPRRMIEQFNGPERRNRIEKRIERIKGDLFGYRLSLFVIAVCVLISIVTAFAAGIVYAEEWTALLLYMLTLAVLLFYRIRSASRLYYAAMLLFWLFYAAAFYSVSLSTYALTGGALFLLTLPYMLRVTGLFVPYDLLNVFLVILVSQLSDRTIAEDMLTAATAALYYIPLKTAILYAITYKRPEDIKNII</sequence>
<evidence type="ECO:0000256" key="2">
    <source>
        <dbReference type="ARBA" id="ARBA00022475"/>
    </source>
</evidence>
<feature type="transmembrane region" description="Helical" evidence="8">
    <location>
        <begin position="125"/>
        <end position="146"/>
    </location>
</feature>
<dbReference type="GO" id="GO:0009103">
    <property type="term" value="P:lipopolysaccharide biosynthetic process"/>
    <property type="evidence" value="ECO:0007669"/>
    <property type="project" value="TreeGrafter"/>
</dbReference>
<keyword evidence="2" id="KW-1003">Cell membrane</keyword>
<keyword evidence="4 8" id="KW-0812">Transmembrane</keyword>
<feature type="binding site" evidence="7">
    <location>
        <position position="210"/>
    </location>
    <ligand>
        <name>Mg(2+)</name>
        <dbReference type="ChEBI" id="CHEBI:18420"/>
    </ligand>
</feature>
<feature type="transmembrane region" description="Helical" evidence="8">
    <location>
        <begin position="72"/>
        <end position="89"/>
    </location>
</feature>
<dbReference type="CDD" id="cd06853">
    <property type="entry name" value="GT_WecA_like"/>
    <property type="match status" value="1"/>
</dbReference>
<name>A0A4R1KC21_9BACT</name>
<evidence type="ECO:0000256" key="5">
    <source>
        <dbReference type="ARBA" id="ARBA00022989"/>
    </source>
</evidence>
<gene>
    <name evidence="9" type="ORF">C8D98_0533</name>
</gene>
<keyword evidence="7" id="KW-0479">Metal-binding</keyword>
<dbReference type="OrthoDB" id="9805475at2"/>
<feature type="transmembrane region" description="Helical" evidence="8">
    <location>
        <begin position="395"/>
        <end position="413"/>
    </location>
</feature>
<feature type="binding site" evidence="7">
    <location>
        <position position="151"/>
    </location>
    <ligand>
        <name>Mg(2+)</name>
        <dbReference type="ChEBI" id="CHEBI:18420"/>
    </ligand>
</feature>
<dbReference type="PANTHER" id="PTHR22926">
    <property type="entry name" value="PHOSPHO-N-ACETYLMURAMOYL-PENTAPEPTIDE-TRANSFERASE"/>
    <property type="match status" value="1"/>
</dbReference>
<dbReference type="Proteomes" id="UP000294614">
    <property type="component" value="Unassembled WGS sequence"/>
</dbReference>
<evidence type="ECO:0000256" key="7">
    <source>
        <dbReference type="PIRSR" id="PIRSR600715-1"/>
    </source>
</evidence>
<evidence type="ECO:0000313" key="9">
    <source>
        <dbReference type="EMBL" id="TCK62024.1"/>
    </source>
</evidence>
<keyword evidence="10" id="KW-1185">Reference proteome</keyword>
<dbReference type="Pfam" id="PF00953">
    <property type="entry name" value="Glycos_transf_4"/>
    <property type="match status" value="1"/>
</dbReference>
<dbReference type="GO" id="GO:0046872">
    <property type="term" value="F:metal ion binding"/>
    <property type="evidence" value="ECO:0007669"/>
    <property type="project" value="UniProtKB-KW"/>
</dbReference>
<dbReference type="AlphaFoldDB" id="A0A4R1KC21"/>
<dbReference type="GO" id="GO:0071555">
    <property type="term" value="P:cell wall organization"/>
    <property type="evidence" value="ECO:0007669"/>
    <property type="project" value="TreeGrafter"/>
</dbReference>
<evidence type="ECO:0000313" key="10">
    <source>
        <dbReference type="Proteomes" id="UP000294614"/>
    </source>
</evidence>
<feature type="transmembrane region" description="Helical" evidence="8">
    <location>
        <begin position="101"/>
        <end position="119"/>
    </location>
</feature>
<dbReference type="GO" id="GO:0016780">
    <property type="term" value="F:phosphotransferase activity, for other substituted phosphate groups"/>
    <property type="evidence" value="ECO:0007669"/>
    <property type="project" value="InterPro"/>
</dbReference>
<feature type="transmembrane region" description="Helical" evidence="8">
    <location>
        <begin position="158"/>
        <end position="175"/>
    </location>
</feature>
<dbReference type="EMBL" id="SMGG01000003">
    <property type="protein sequence ID" value="TCK62024.1"/>
    <property type="molecule type" value="Genomic_DNA"/>
</dbReference>
<organism evidence="9 10">
    <name type="scientific">Seleniivibrio woodruffii</name>
    <dbReference type="NCBI Taxonomy" id="1078050"/>
    <lineage>
        <taxon>Bacteria</taxon>
        <taxon>Pseudomonadati</taxon>
        <taxon>Deferribacterota</taxon>
        <taxon>Deferribacteres</taxon>
        <taxon>Deferribacterales</taxon>
        <taxon>Geovibrionaceae</taxon>
        <taxon>Seleniivibrio</taxon>
    </lineage>
</organism>
<evidence type="ECO:0000256" key="1">
    <source>
        <dbReference type="ARBA" id="ARBA00004651"/>
    </source>
</evidence>
<feature type="transmembrane region" description="Helical" evidence="8">
    <location>
        <begin position="181"/>
        <end position="199"/>
    </location>
</feature>
<feature type="transmembrane region" description="Helical" evidence="8">
    <location>
        <begin position="491"/>
        <end position="512"/>
    </location>
</feature>
<dbReference type="PROSITE" id="PS01348">
    <property type="entry name" value="MRAY_2"/>
    <property type="match status" value="1"/>
</dbReference>
<evidence type="ECO:0000256" key="6">
    <source>
        <dbReference type="ARBA" id="ARBA00023136"/>
    </source>
</evidence>
<feature type="transmembrane region" description="Helical" evidence="8">
    <location>
        <begin position="457"/>
        <end position="479"/>
    </location>
</feature>
<keyword evidence="5 8" id="KW-1133">Transmembrane helix</keyword>
<comment type="subcellular location">
    <subcellularLocation>
        <location evidence="1">Cell membrane</location>
        <topology evidence="1">Multi-pass membrane protein</topology>
    </subcellularLocation>
</comment>
<keyword evidence="6 8" id="KW-0472">Membrane</keyword>
<dbReference type="GO" id="GO:0005886">
    <property type="term" value="C:plasma membrane"/>
    <property type="evidence" value="ECO:0007669"/>
    <property type="project" value="UniProtKB-SubCell"/>
</dbReference>
<dbReference type="GO" id="GO:0044038">
    <property type="term" value="P:cell wall macromolecule biosynthetic process"/>
    <property type="evidence" value="ECO:0007669"/>
    <property type="project" value="TreeGrafter"/>
</dbReference>
<comment type="cofactor">
    <cofactor evidence="7">
        <name>Mg(2+)</name>
        <dbReference type="ChEBI" id="CHEBI:18420"/>
    </cofactor>
</comment>
<evidence type="ECO:0000256" key="3">
    <source>
        <dbReference type="ARBA" id="ARBA00022679"/>
    </source>
</evidence>
<proteinExistence type="predicted"/>
<protein>
    <submittedName>
        <fullName evidence="9">UDP-N-acetylmuramyl pentapeptide phosphotransferase/UDP-N-acetylglucosamine-1-phosphate transferase</fullName>
    </submittedName>
</protein>